<sequence length="82" mass="9723">MLNNLRFSVVNTVSSKLRIHNQIYTPNPLCNIKFVYPCIESFFLPFVNSVSYIFIYVCVCVCVYFFNFQRNLHIEGKDWTTI</sequence>
<keyword evidence="3" id="KW-1185">Reference proteome</keyword>
<evidence type="ECO:0000256" key="1">
    <source>
        <dbReference type="SAM" id="Phobius"/>
    </source>
</evidence>
<reference evidence="2" key="2">
    <citation type="submission" date="2025-09" db="UniProtKB">
        <authorList>
            <consortium name="Ensembl"/>
        </authorList>
    </citation>
    <scope>IDENTIFICATION</scope>
</reference>
<proteinExistence type="predicted"/>
<protein>
    <submittedName>
        <fullName evidence="2">Uncharacterized protein</fullName>
    </submittedName>
</protein>
<name>A0A8C9HRW0_9PRIM</name>
<evidence type="ECO:0000313" key="2">
    <source>
        <dbReference type="Ensembl" id="ENSPTEP00000022084.1"/>
    </source>
</evidence>
<dbReference type="Proteomes" id="UP000694416">
    <property type="component" value="Unplaced"/>
</dbReference>
<keyword evidence="1" id="KW-1133">Transmembrane helix</keyword>
<dbReference type="AlphaFoldDB" id="A0A8C9HRW0"/>
<keyword evidence="1" id="KW-0812">Transmembrane</keyword>
<feature type="transmembrane region" description="Helical" evidence="1">
    <location>
        <begin position="50"/>
        <end position="68"/>
    </location>
</feature>
<keyword evidence="1" id="KW-0472">Membrane</keyword>
<reference evidence="2" key="1">
    <citation type="submission" date="2025-08" db="UniProtKB">
        <authorList>
            <consortium name="Ensembl"/>
        </authorList>
    </citation>
    <scope>IDENTIFICATION</scope>
</reference>
<evidence type="ECO:0000313" key="3">
    <source>
        <dbReference type="Proteomes" id="UP000694416"/>
    </source>
</evidence>
<organism evidence="2 3">
    <name type="scientific">Piliocolobus tephrosceles</name>
    <name type="common">Ugandan red Colobus</name>
    <dbReference type="NCBI Taxonomy" id="591936"/>
    <lineage>
        <taxon>Eukaryota</taxon>
        <taxon>Metazoa</taxon>
        <taxon>Chordata</taxon>
        <taxon>Craniata</taxon>
        <taxon>Vertebrata</taxon>
        <taxon>Euteleostomi</taxon>
        <taxon>Mammalia</taxon>
        <taxon>Eutheria</taxon>
        <taxon>Euarchontoglires</taxon>
        <taxon>Primates</taxon>
        <taxon>Haplorrhini</taxon>
        <taxon>Catarrhini</taxon>
        <taxon>Cercopithecidae</taxon>
        <taxon>Colobinae</taxon>
        <taxon>Piliocolobus</taxon>
    </lineage>
</organism>
<accession>A0A8C9HRW0</accession>
<dbReference type="Ensembl" id="ENSPTET00000031761.1">
    <property type="protein sequence ID" value="ENSPTEP00000022084.1"/>
    <property type="gene ID" value="ENSPTEG00000023044.1"/>
</dbReference>